<gene>
    <name evidence="1" type="ORF">ABH992_000237</name>
</gene>
<keyword evidence="2" id="KW-1185">Reference proteome</keyword>
<accession>A0ABV4G7E7</accession>
<evidence type="ECO:0000313" key="2">
    <source>
        <dbReference type="Proteomes" id="UP001565474"/>
    </source>
</evidence>
<dbReference type="RefSeq" id="WP_036045438.1">
    <property type="nucleotide sequence ID" value="NZ_JBGBYH010000001.1"/>
</dbReference>
<dbReference type="EMBL" id="JBGBZN010000001">
    <property type="protein sequence ID" value="MEY9467838.1"/>
    <property type="molecule type" value="Genomic_DNA"/>
</dbReference>
<organism evidence="1 2">
    <name type="scientific">Bradyrhizobium yuanmingense</name>
    <dbReference type="NCBI Taxonomy" id="108015"/>
    <lineage>
        <taxon>Bacteria</taxon>
        <taxon>Pseudomonadati</taxon>
        <taxon>Pseudomonadota</taxon>
        <taxon>Alphaproteobacteria</taxon>
        <taxon>Hyphomicrobiales</taxon>
        <taxon>Nitrobacteraceae</taxon>
        <taxon>Bradyrhizobium</taxon>
    </lineage>
</organism>
<dbReference type="Proteomes" id="UP001565474">
    <property type="component" value="Unassembled WGS sequence"/>
</dbReference>
<evidence type="ECO:0000313" key="1">
    <source>
        <dbReference type="EMBL" id="MEY9467838.1"/>
    </source>
</evidence>
<reference evidence="1 2" key="1">
    <citation type="submission" date="2024-07" db="EMBL/GenBank/DDBJ databases">
        <title>Genomic Encyclopedia of Type Strains, Phase V (KMG-V): Genome sequencing to study the core and pangenomes of soil and plant-associated prokaryotes.</title>
        <authorList>
            <person name="Whitman W."/>
        </authorList>
    </citation>
    <scope>NUCLEOTIDE SEQUENCE [LARGE SCALE GENOMIC DNA]</scope>
    <source>
        <strain evidence="1 2">USDA 222</strain>
    </source>
</reference>
<protein>
    <submittedName>
        <fullName evidence="1">Uncharacterized protein</fullName>
    </submittedName>
</protein>
<comment type="caution">
    <text evidence="1">The sequence shown here is derived from an EMBL/GenBank/DDBJ whole genome shotgun (WGS) entry which is preliminary data.</text>
</comment>
<sequence>MSRLSRPQPEPSIRPTLVSRLELAYDGTLSGFVYDAGAPERRYSVEILLDGLVFSTSYADAFVPELAGQGLQGTCGFAVTIEPDLLRAARTLEARLANPGTPVGQVVDLESDRAGRVDLRKPSELRWLGGLHFQGWLDSEPAVFLEAIVDGEAVAPVHATAWTHIGENAARRNARAFDFHVPQRFADGRVHRVSLRREDGEQIPATAVFVAFPDGLAGMIDALGGYGADRLRGKLYDQLIPASLPLADYVNWRGRFPLPAPQESSLPLAVVVAGAADAQQTLATLEGQTHENWTAGVIDGEPLCVDTDALLEFLDDAASDAHHVVIAMAGVVLEPNALARIASRIRRLSRLYGDLDFLAGEAGSGRWPFPRSTTSGCLSKGTVRICSQCDATPCSPASKPAPTISTACSTVCWIPRTHGRTLSFTCREHWRHCRDSIGRTPAISLPQRATCTLTHAASTRT</sequence>
<proteinExistence type="predicted"/>
<name>A0ABV4G7E7_9BRAD</name>